<dbReference type="InterPro" id="IPR006115">
    <property type="entry name" value="6PGDH_NADP-bd"/>
</dbReference>
<dbReference type="GO" id="GO:0051287">
    <property type="term" value="F:NAD binding"/>
    <property type="evidence" value="ECO:0007669"/>
    <property type="project" value="InterPro"/>
</dbReference>
<dbReference type="InterPro" id="IPR042213">
    <property type="entry name" value="NBD_C_sf"/>
</dbReference>
<evidence type="ECO:0000313" key="12">
    <source>
        <dbReference type="EnsemblPlants" id="KQK18685"/>
    </source>
</evidence>
<dbReference type="InterPro" id="IPR029154">
    <property type="entry name" value="HIBADH-like_NADP-bd"/>
</dbReference>
<evidence type="ECO:0000256" key="2">
    <source>
        <dbReference type="ARBA" id="ARBA00022679"/>
    </source>
</evidence>
<dbReference type="InterPro" id="IPR008927">
    <property type="entry name" value="6-PGluconate_DH-like_C_sf"/>
</dbReference>
<accession>A0A0Q3H7S3</accession>
<dbReference type="AlphaFoldDB" id="A0A0Q3H7S3"/>
<keyword evidence="6" id="KW-0119">Carbohydrate metabolism</keyword>
<keyword evidence="2" id="KW-0808">Transferase</keyword>
<dbReference type="Pfam" id="PF03446">
    <property type="entry name" value="NAD_binding_2"/>
    <property type="match status" value="2"/>
</dbReference>
<feature type="domain" description="3-hydroxyisobutyrate dehydrogenase-like NAD-binding" evidence="9">
    <location>
        <begin position="497"/>
        <end position="617"/>
    </location>
</feature>
<dbReference type="PANTHER" id="PTHR43060">
    <property type="entry name" value="3-HYDROXYISOBUTYRATE DEHYDROGENASE-LIKE 1, MITOCHONDRIAL-RELATED"/>
    <property type="match status" value="1"/>
</dbReference>
<keyword evidence="3" id="KW-0547">Nucleotide-binding</keyword>
<dbReference type="InterPro" id="IPR036291">
    <property type="entry name" value="NAD(P)-bd_dom_sf"/>
</dbReference>
<dbReference type="InterPro" id="IPR037051">
    <property type="entry name" value="4-carb_acid_sugar_kinase_N_sf"/>
</dbReference>
<evidence type="ECO:0000259" key="10">
    <source>
        <dbReference type="Pfam" id="PF17042"/>
    </source>
</evidence>
<dbReference type="PROSITE" id="PS00895">
    <property type="entry name" value="3_HYDROXYISOBUT_DH"/>
    <property type="match status" value="1"/>
</dbReference>
<dbReference type="GO" id="GO:0005524">
    <property type="term" value="F:ATP binding"/>
    <property type="evidence" value="ECO:0007669"/>
    <property type="project" value="UniProtKB-KW"/>
</dbReference>
<evidence type="ECO:0000256" key="6">
    <source>
        <dbReference type="ARBA" id="ARBA00023277"/>
    </source>
</evidence>
<dbReference type="SUPFAM" id="SSF51735">
    <property type="entry name" value="NAD(P)-binding Rossmann-fold domains"/>
    <property type="match status" value="2"/>
</dbReference>
<dbReference type="Gene3D" id="1.10.1040.10">
    <property type="entry name" value="N-(1-d-carboxylethyl)-l-norvaline Dehydrogenase, domain 2"/>
    <property type="match status" value="2"/>
</dbReference>
<dbReference type="Gene3D" id="3.40.50.720">
    <property type="entry name" value="NAD(P)-binding Rossmann-like Domain"/>
    <property type="match status" value="2"/>
</dbReference>
<reference evidence="11 12" key="1">
    <citation type="journal article" date="2010" name="Nature">
        <title>Genome sequencing and analysis of the model grass Brachypodium distachyon.</title>
        <authorList>
            <consortium name="International Brachypodium Initiative"/>
        </authorList>
    </citation>
    <scope>NUCLEOTIDE SEQUENCE [LARGE SCALE GENOMIC DNA]</scope>
    <source>
        <strain evidence="11 12">Bd21</strain>
    </source>
</reference>
<dbReference type="Proteomes" id="UP000008810">
    <property type="component" value="Chromosome 1"/>
</dbReference>
<evidence type="ECO:0000256" key="5">
    <source>
        <dbReference type="ARBA" id="ARBA00022840"/>
    </source>
</evidence>
<dbReference type="InterPro" id="IPR013328">
    <property type="entry name" value="6PGD_dom2"/>
</dbReference>
<feature type="domain" description="6-phosphogluconate dehydrogenase NADP-binding" evidence="7">
    <location>
        <begin position="10"/>
        <end position="167"/>
    </location>
</feature>
<feature type="domain" description="6-phosphogluconate dehydrogenase NADP-binding" evidence="7">
    <location>
        <begin position="332"/>
        <end position="490"/>
    </location>
</feature>
<feature type="domain" description="Four-carbon acid sugar kinase N-terminal" evidence="8">
    <location>
        <begin position="666"/>
        <end position="902"/>
    </location>
</feature>
<dbReference type="EnsemblPlants" id="KQK18685">
    <property type="protein sequence ID" value="KQK18685"/>
    <property type="gene ID" value="BRADI_1g44060v3"/>
</dbReference>
<dbReference type="Pfam" id="PF07005">
    <property type="entry name" value="SBD_N"/>
    <property type="match status" value="1"/>
</dbReference>
<feature type="domain" description="Four-carbon acid sugar kinase nucleotide binding" evidence="10">
    <location>
        <begin position="927"/>
        <end position="1033"/>
    </location>
</feature>
<dbReference type="Gene3D" id="3.40.50.10840">
    <property type="entry name" value="Putative sugar-binding, N-terminal domain"/>
    <property type="match status" value="1"/>
</dbReference>
<comment type="similarity">
    <text evidence="1">Belongs to the four-carbon acid sugar kinase family.</text>
</comment>
<dbReference type="GO" id="GO:0050661">
    <property type="term" value="F:NADP binding"/>
    <property type="evidence" value="ECO:0007669"/>
    <property type="project" value="InterPro"/>
</dbReference>
<reference evidence="12" key="3">
    <citation type="submission" date="2018-08" db="UniProtKB">
        <authorList>
            <consortium name="EnsemblPlants"/>
        </authorList>
    </citation>
    <scope>IDENTIFICATION</scope>
    <source>
        <strain evidence="12">cv. Bd21</strain>
    </source>
</reference>
<protein>
    <recommendedName>
        <fullName evidence="14">Ketose-bisphosphate aldolase class-II family protein</fullName>
    </recommendedName>
</protein>
<dbReference type="Pfam" id="PF14833">
    <property type="entry name" value="NAD_binding_11"/>
    <property type="match status" value="2"/>
</dbReference>
<evidence type="ECO:0008006" key="14">
    <source>
        <dbReference type="Google" id="ProtNLM"/>
    </source>
</evidence>
<dbReference type="SUPFAM" id="SSF48179">
    <property type="entry name" value="6-phosphogluconate dehydrogenase C-terminal domain-like"/>
    <property type="match status" value="2"/>
</dbReference>
<evidence type="ECO:0000256" key="3">
    <source>
        <dbReference type="ARBA" id="ARBA00022741"/>
    </source>
</evidence>
<evidence type="ECO:0000256" key="4">
    <source>
        <dbReference type="ARBA" id="ARBA00022777"/>
    </source>
</evidence>
<keyword evidence="13" id="KW-1185">Reference proteome</keyword>
<evidence type="ECO:0000259" key="8">
    <source>
        <dbReference type="Pfam" id="PF07005"/>
    </source>
</evidence>
<evidence type="ECO:0000256" key="1">
    <source>
        <dbReference type="ARBA" id="ARBA00005715"/>
    </source>
</evidence>
<proteinExistence type="inferred from homology"/>
<dbReference type="GO" id="GO:0016491">
    <property type="term" value="F:oxidoreductase activity"/>
    <property type="evidence" value="ECO:0007669"/>
    <property type="project" value="InterPro"/>
</dbReference>
<keyword evidence="4" id="KW-0418">Kinase</keyword>
<dbReference type="EMBL" id="CM000880">
    <property type="protein sequence ID" value="KQK18685.1"/>
    <property type="molecule type" value="Genomic_DNA"/>
</dbReference>
<reference evidence="11" key="2">
    <citation type="submission" date="2017-06" db="EMBL/GenBank/DDBJ databases">
        <title>WGS assembly of Brachypodium distachyon.</title>
        <authorList>
            <consortium name="The International Brachypodium Initiative"/>
            <person name="Lucas S."/>
            <person name="Harmon-Smith M."/>
            <person name="Lail K."/>
            <person name="Tice H."/>
            <person name="Grimwood J."/>
            <person name="Bruce D."/>
            <person name="Barry K."/>
            <person name="Shu S."/>
            <person name="Lindquist E."/>
            <person name="Wang M."/>
            <person name="Pitluck S."/>
            <person name="Vogel J.P."/>
            <person name="Garvin D.F."/>
            <person name="Mockler T.C."/>
            <person name="Schmutz J."/>
            <person name="Rokhsar D."/>
            <person name="Bevan M.W."/>
        </authorList>
    </citation>
    <scope>NUCLEOTIDE SEQUENCE</scope>
    <source>
        <strain evidence="11">Bd21</strain>
    </source>
</reference>
<dbReference type="SUPFAM" id="SSF142764">
    <property type="entry name" value="YgbK-like"/>
    <property type="match status" value="1"/>
</dbReference>
<dbReference type="InterPro" id="IPR010737">
    <property type="entry name" value="4-carb_acid_sugar_kinase_N"/>
</dbReference>
<dbReference type="Gramene" id="KQK18685">
    <property type="protein sequence ID" value="KQK18685"/>
    <property type="gene ID" value="BRADI_1g44060v3"/>
</dbReference>
<dbReference type="Pfam" id="PF17042">
    <property type="entry name" value="NBD_C"/>
    <property type="match status" value="1"/>
</dbReference>
<gene>
    <name evidence="12" type="primary">LOC100843117</name>
    <name evidence="11" type="ORF">BRADI_1g44060v3</name>
</gene>
<evidence type="ECO:0000259" key="7">
    <source>
        <dbReference type="Pfam" id="PF03446"/>
    </source>
</evidence>
<dbReference type="Gene3D" id="3.40.980.20">
    <property type="entry name" value="Four-carbon acid sugar kinase, nucleotide binding domain"/>
    <property type="match status" value="1"/>
</dbReference>
<keyword evidence="5" id="KW-0067">ATP-binding</keyword>
<dbReference type="ExpressionAtlas" id="A0A0Q3H7S3">
    <property type="expression patterns" value="baseline and differential"/>
</dbReference>
<organism evidence="11">
    <name type="scientific">Brachypodium distachyon</name>
    <name type="common">Purple false brome</name>
    <name type="synonym">Trachynia distachya</name>
    <dbReference type="NCBI Taxonomy" id="15368"/>
    <lineage>
        <taxon>Eukaryota</taxon>
        <taxon>Viridiplantae</taxon>
        <taxon>Streptophyta</taxon>
        <taxon>Embryophyta</taxon>
        <taxon>Tracheophyta</taxon>
        <taxon>Spermatophyta</taxon>
        <taxon>Magnoliopsida</taxon>
        <taxon>Liliopsida</taxon>
        <taxon>Poales</taxon>
        <taxon>Poaceae</taxon>
        <taxon>BOP clade</taxon>
        <taxon>Pooideae</taxon>
        <taxon>Stipodae</taxon>
        <taxon>Brachypodieae</taxon>
        <taxon>Brachypodium</taxon>
    </lineage>
</organism>
<dbReference type="InterPro" id="IPR002204">
    <property type="entry name" value="3-OH-isobutyrate_DH-rel_CS"/>
</dbReference>
<dbReference type="InterPro" id="IPR031475">
    <property type="entry name" value="NBD_C"/>
</dbReference>
<dbReference type="GO" id="GO:0016301">
    <property type="term" value="F:kinase activity"/>
    <property type="evidence" value="ECO:0007669"/>
    <property type="project" value="UniProtKB-KW"/>
</dbReference>
<evidence type="ECO:0000313" key="13">
    <source>
        <dbReference type="Proteomes" id="UP000008810"/>
    </source>
</evidence>
<name>A0A0Q3H7S3_BRADI</name>
<sequence length="1159" mass="125736">MSSSSLSAVVAFVGADDLSLALAASFLRSGAIVRFYIDPEADESAARTLAEQGGGVTCASPAEAARDATLVIVLSDADGVDELFFGSEGIVKGLCTEAVVLIRSMLVPSHLEKLELKLSDEKKDIFLLDGYIFIGLSDELKQKIVVVASGRENVAKRAEQIFSDLDNMIYFAEGEFGCSSKIKLVNDLLESIHFVASTEAMFLGVRAGIHPSIIYDIISNAAGSSRIFVEAVPKLLSGDPLLIGSLKSLLKKNASYVMDTAKAVTFPLPLLSVAYQQLMHGSSAVIGGEPASPLKVWEQLFGVNIIDAASQPIYDASKLADQLVVASKEAKKVGFIGLGAMGFGMASHLLKSGFSVTAYDVYKPTLARFAELGGLSKHSPEEVSKDVEILIIMVANEVQAESVLYGNAGAVPVLSAGTSIILSSTVSPGFVTQLKKRLEAEGREIQLVDAPVSGGVKRAADGTLTVMVSGTDEALQCTGSVLSALSEKLYAIKGGCGAASSVKMVNQLLAGVHIASAAEAMAFGARLNLRTRRVFEIIQHARGYSWMFGNRVPHMLDNDYSPYSAVDIFVKDLGIVSRESSNLRIPLHVSSIAHQLFVAGSASGWGRFDDGAVVKVYETLTGVKVEGSPPILNKEDVLRSLPVEWPEVPMDDLVSSASHDSKKVVVVLDDDPTGTQTVHDIDVLTEWPVEALREQFLKLPTCFFILTNSRSMIADKAALLVKDICQNLEAAAKTVPGFSYTVVLRGDSTLRGHFPEEADAVVSVLGDMDAWIICPFFLQGGRYTIDDIHYVAESGRLIPAGETEFAKDAAFGYTSSNLRQWVQEKTRGRISENQVSTISISLLRKEGPNAVCQHLCSLEKGSVCIINAASERDMNVFAAGMIQAELKGKRFLCRTAASFVSARIGIKPRPPIRPSELGLKRSLAGGLIVVGSYVPKTTKQVDELRSQCMQSLRVIEVSVEMISLKSTEDRDQEISRVVELGNAYIQSGRDTLVVTSRQLITGRTPEESLEINYKVSSALVEIVRRISSRPRYILAKSLCLQHDEEFNRWFMEAADRVGADKVKGARSLITLGDYTTLRVRGVTSDAPAMIDTILSEAQVWMLAGMKALRRLLQHSRPHDPLFPCRLARPCWFPVSFLFHFRCVRDVPSWCFILMKMTHS</sequence>
<evidence type="ECO:0000259" key="9">
    <source>
        <dbReference type="Pfam" id="PF14833"/>
    </source>
</evidence>
<dbReference type="PANTHER" id="PTHR43060:SF17">
    <property type="entry name" value="L-THREONATE DEHYDROGENASE"/>
    <property type="match status" value="1"/>
</dbReference>
<dbReference type="OrthoDB" id="564183at2759"/>
<evidence type="ECO:0000313" key="11">
    <source>
        <dbReference type="EMBL" id="KQK18685.1"/>
    </source>
</evidence>
<feature type="domain" description="3-hydroxyisobutyrate dehydrogenase-like NAD-binding" evidence="9">
    <location>
        <begin position="180"/>
        <end position="280"/>
    </location>
</feature>